<dbReference type="InterPro" id="IPR011701">
    <property type="entry name" value="MFS"/>
</dbReference>
<dbReference type="PANTHER" id="PTHR23502:SF51">
    <property type="entry name" value="QUINIDINE RESISTANCE PROTEIN 1-RELATED"/>
    <property type="match status" value="1"/>
</dbReference>
<feature type="transmembrane region" description="Helical" evidence="7">
    <location>
        <begin position="413"/>
        <end position="439"/>
    </location>
</feature>
<evidence type="ECO:0000256" key="2">
    <source>
        <dbReference type="ARBA" id="ARBA00022448"/>
    </source>
</evidence>
<dbReference type="OrthoDB" id="2441642at2759"/>
<evidence type="ECO:0000256" key="6">
    <source>
        <dbReference type="SAM" id="MobiDB-lite"/>
    </source>
</evidence>
<feature type="transmembrane region" description="Helical" evidence="7">
    <location>
        <begin position="326"/>
        <end position="347"/>
    </location>
</feature>
<keyword evidence="3 7" id="KW-0812">Transmembrane</keyword>
<feature type="transmembrane region" description="Helical" evidence="7">
    <location>
        <begin position="451"/>
        <end position="473"/>
    </location>
</feature>
<feature type="transmembrane region" description="Helical" evidence="7">
    <location>
        <begin position="479"/>
        <end position="499"/>
    </location>
</feature>
<name>A0A8E2EP08_9PEZI</name>
<feature type="transmembrane region" description="Helical" evidence="7">
    <location>
        <begin position="178"/>
        <end position="203"/>
    </location>
</feature>
<dbReference type="SUPFAM" id="SSF103473">
    <property type="entry name" value="MFS general substrate transporter"/>
    <property type="match status" value="1"/>
</dbReference>
<feature type="transmembrane region" description="Helical" evidence="7">
    <location>
        <begin position="85"/>
        <end position="108"/>
    </location>
</feature>
<dbReference type="EMBL" id="KV750997">
    <property type="protein sequence ID" value="OCL02136.1"/>
    <property type="molecule type" value="Genomic_DNA"/>
</dbReference>
<feature type="transmembrane region" description="Helical" evidence="7">
    <location>
        <begin position="293"/>
        <end position="314"/>
    </location>
</feature>
<protein>
    <submittedName>
        <fullName evidence="9">MFS general substrate transporter</fullName>
    </submittedName>
</protein>
<evidence type="ECO:0000313" key="9">
    <source>
        <dbReference type="EMBL" id="OCL02136.1"/>
    </source>
</evidence>
<proteinExistence type="predicted"/>
<sequence>MASPSPEIRPNAEQSIEVDPSKVEETVEAIRSTSNASSEQPPYSIFTLNEKRLIVVILTSAALFSPISSTIYYPSLTTLAADLHVSNTLINLTITSFMIFQGLAPAFIGAFSDAEGRRPAYLICFTIYIIANIGLALQKNYAALFILRCVQSSGSSGTIALANAVVSDIAMPSERGTWMGWANCGALLGLAFGPIIGGLLSQYLGWKSIFWFLAIFAGVTLKPLLLFFPETCRAVVSNGSLRPAKWNRCLLDRRLSQRLAKPSTAPPSPPIPPHRLRFPNPLKTLALLFEQEASLLLVSSGFLFAGYYALMAAFPSQLAAKYGYTPLKIGLCFIPCGAGGLLSALTTGRLMDANFRRHAHRQSIAPAAARQQRRLAPGFPIEAARMEVALPFVGVGAATMLAFGWLLHARTGVAGVLVLVFFVGYATSGAFTVLSTLIVDLFPAKPATATAAANITRCWLGAAATAVVVPMIARVGAGWTFTFVAALWVCLVPPLWAVVRWGPGMRAEKERREREREGRARAEDVEVGGDELEVEKKMEADVVGGEDEKVVVG</sequence>
<comment type="subcellular location">
    <subcellularLocation>
        <location evidence="1">Membrane</location>
        <topology evidence="1">Multi-pass membrane protein</topology>
    </subcellularLocation>
</comment>
<dbReference type="Gene3D" id="1.20.1250.20">
    <property type="entry name" value="MFS general substrate transporter like domains"/>
    <property type="match status" value="1"/>
</dbReference>
<evidence type="ECO:0000256" key="5">
    <source>
        <dbReference type="ARBA" id="ARBA00023136"/>
    </source>
</evidence>
<dbReference type="PROSITE" id="PS50850">
    <property type="entry name" value="MFS"/>
    <property type="match status" value="1"/>
</dbReference>
<feature type="transmembrane region" description="Helical" evidence="7">
    <location>
        <begin position="120"/>
        <end position="137"/>
    </location>
</feature>
<dbReference type="InterPro" id="IPR036259">
    <property type="entry name" value="MFS_trans_sf"/>
</dbReference>
<dbReference type="Proteomes" id="UP000250140">
    <property type="component" value="Unassembled WGS sequence"/>
</dbReference>
<accession>A0A8E2EP08</accession>
<dbReference type="GO" id="GO:0022857">
    <property type="term" value="F:transmembrane transporter activity"/>
    <property type="evidence" value="ECO:0007669"/>
    <property type="project" value="InterPro"/>
</dbReference>
<evidence type="ECO:0000256" key="3">
    <source>
        <dbReference type="ARBA" id="ARBA00022692"/>
    </source>
</evidence>
<keyword evidence="4 7" id="KW-1133">Transmembrane helix</keyword>
<evidence type="ECO:0000259" key="8">
    <source>
        <dbReference type="PROSITE" id="PS50850"/>
    </source>
</evidence>
<dbReference type="GO" id="GO:0005886">
    <property type="term" value="C:plasma membrane"/>
    <property type="evidence" value="ECO:0007669"/>
    <property type="project" value="TreeGrafter"/>
</dbReference>
<dbReference type="AlphaFoldDB" id="A0A8E2EP08"/>
<keyword evidence="10" id="KW-1185">Reference proteome</keyword>
<feature type="transmembrane region" description="Helical" evidence="7">
    <location>
        <begin position="209"/>
        <end position="228"/>
    </location>
</feature>
<feature type="transmembrane region" description="Helical" evidence="7">
    <location>
        <begin position="143"/>
        <end position="166"/>
    </location>
</feature>
<dbReference type="InterPro" id="IPR020846">
    <property type="entry name" value="MFS_dom"/>
</dbReference>
<evidence type="ECO:0000313" key="10">
    <source>
        <dbReference type="Proteomes" id="UP000250140"/>
    </source>
</evidence>
<evidence type="ECO:0000256" key="7">
    <source>
        <dbReference type="SAM" id="Phobius"/>
    </source>
</evidence>
<evidence type="ECO:0000256" key="4">
    <source>
        <dbReference type="ARBA" id="ARBA00022989"/>
    </source>
</evidence>
<dbReference type="FunFam" id="1.20.1720.10:FF:000009">
    <property type="entry name" value="MFS multidrug transporter"/>
    <property type="match status" value="1"/>
</dbReference>
<feature type="transmembrane region" description="Helical" evidence="7">
    <location>
        <begin position="388"/>
        <end position="407"/>
    </location>
</feature>
<dbReference type="Pfam" id="PF07690">
    <property type="entry name" value="MFS_1"/>
    <property type="match status" value="1"/>
</dbReference>
<feature type="region of interest" description="Disordered" evidence="6">
    <location>
        <begin position="1"/>
        <end position="24"/>
    </location>
</feature>
<reference evidence="9 10" key="1">
    <citation type="journal article" date="2016" name="Nat. Commun.">
        <title>Ectomycorrhizal ecology is imprinted in the genome of the dominant symbiotic fungus Cenococcum geophilum.</title>
        <authorList>
            <consortium name="DOE Joint Genome Institute"/>
            <person name="Peter M."/>
            <person name="Kohler A."/>
            <person name="Ohm R.A."/>
            <person name="Kuo A."/>
            <person name="Krutzmann J."/>
            <person name="Morin E."/>
            <person name="Arend M."/>
            <person name="Barry K.W."/>
            <person name="Binder M."/>
            <person name="Choi C."/>
            <person name="Clum A."/>
            <person name="Copeland A."/>
            <person name="Grisel N."/>
            <person name="Haridas S."/>
            <person name="Kipfer T."/>
            <person name="LaButti K."/>
            <person name="Lindquist E."/>
            <person name="Lipzen A."/>
            <person name="Maire R."/>
            <person name="Meier B."/>
            <person name="Mihaltcheva S."/>
            <person name="Molinier V."/>
            <person name="Murat C."/>
            <person name="Poggeler S."/>
            <person name="Quandt C.A."/>
            <person name="Sperisen C."/>
            <person name="Tritt A."/>
            <person name="Tisserant E."/>
            <person name="Crous P.W."/>
            <person name="Henrissat B."/>
            <person name="Nehls U."/>
            <person name="Egli S."/>
            <person name="Spatafora J.W."/>
            <person name="Grigoriev I.V."/>
            <person name="Martin F.M."/>
        </authorList>
    </citation>
    <scope>NUCLEOTIDE SEQUENCE [LARGE SCALE GENOMIC DNA]</scope>
    <source>
        <strain evidence="9 10">CBS 207.34</strain>
    </source>
</reference>
<keyword evidence="5 7" id="KW-0472">Membrane</keyword>
<feature type="domain" description="Major facilitator superfamily (MFS) profile" evidence="8">
    <location>
        <begin position="54"/>
        <end position="505"/>
    </location>
</feature>
<organism evidence="9 10">
    <name type="scientific">Glonium stellatum</name>
    <dbReference type="NCBI Taxonomy" id="574774"/>
    <lineage>
        <taxon>Eukaryota</taxon>
        <taxon>Fungi</taxon>
        <taxon>Dikarya</taxon>
        <taxon>Ascomycota</taxon>
        <taxon>Pezizomycotina</taxon>
        <taxon>Dothideomycetes</taxon>
        <taxon>Pleosporomycetidae</taxon>
        <taxon>Gloniales</taxon>
        <taxon>Gloniaceae</taxon>
        <taxon>Glonium</taxon>
    </lineage>
</organism>
<gene>
    <name evidence="9" type="ORF">AOQ84DRAFT_305262</name>
</gene>
<keyword evidence="2" id="KW-0813">Transport</keyword>
<evidence type="ECO:0000256" key="1">
    <source>
        <dbReference type="ARBA" id="ARBA00004141"/>
    </source>
</evidence>
<feature type="transmembrane region" description="Helical" evidence="7">
    <location>
        <begin position="53"/>
        <end position="73"/>
    </location>
</feature>
<dbReference type="PANTHER" id="PTHR23502">
    <property type="entry name" value="MAJOR FACILITATOR SUPERFAMILY"/>
    <property type="match status" value="1"/>
</dbReference>